<feature type="region of interest" description="Disordered" evidence="1">
    <location>
        <begin position="36"/>
        <end position="75"/>
    </location>
</feature>
<evidence type="ECO:0000256" key="2">
    <source>
        <dbReference type="SAM" id="SignalP"/>
    </source>
</evidence>
<evidence type="ECO:0000256" key="1">
    <source>
        <dbReference type="SAM" id="MobiDB-lite"/>
    </source>
</evidence>
<evidence type="ECO:0000313" key="4">
    <source>
        <dbReference type="Proteomes" id="UP000187283"/>
    </source>
</evidence>
<accession>A0A1R1X817</accession>
<dbReference type="OrthoDB" id="77201at2759"/>
<proteinExistence type="predicted"/>
<dbReference type="Proteomes" id="UP000187283">
    <property type="component" value="Unassembled WGS sequence"/>
</dbReference>
<keyword evidence="4" id="KW-1185">Reference proteome</keyword>
<comment type="caution">
    <text evidence="3">The sequence shown here is derived from an EMBL/GenBank/DDBJ whole genome shotgun (WGS) entry which is preliminary data.</text>
</comment>
<feature type="signal peptide" evidence="2">
    <location>
        <begin position="1"/>
        <end position="19"/>
    </location>
</feature>
<dbReference type="AlphaFoldDB" id="A0A1R1X817"/>
<gene>
    <name evidence="3" type="ORF">AYI70_g10116</name>
</gene>
<organism evidence="3 4">
    <name type="scientific">Smittium culicis</name>
    <dbReference type="NCBI Taxonomy" id="133412"/>
    <lineage>
        <taxon>Eukaryota</taxon>
        <taxon>Fungi</taxon>
        <taxon>Fungi incertae sedis</taxon>
        <taxon>Zoopagomycota</taxon>
        <taxon>Kickxellomycotina</taxon>
        <taxon>Harpellomycetes</taxon>
        <taxon>Harpellales</taxon>
        <taxon>Legeriomycetaceae</taxon>
        <taxon>Smittium</taxon>
    </lineage>
</organism>
<reference evidence="3 4" key="1">
    <citation type="submission" date="2017-01" db="EMBL/GenBank/DDBJ databases">
        <authorList>
            <person name="Mah S.A."/>
            <person name="Swanson W.J."/>
            <person name="Moy G.W."/>
            <person name="Vacquier V.D."/>
        </authorList>
    </citation>
    <scope>NUCLEOTIDE SEQUENCE [LARGE SCALE GENOMIC DNA]</scope>
    <source>
        <strain evidence="3 4">GSMNP</strain>
    </source>
</reference>
<feature type="chain" id="PRO_5012887348" evidence="2">
    <location>
        <begin position="20"/>
        <end position="75"/>
    </location>
</feature>
<sequence>MSLISLFIFVILALTLSSSAPIPSILTKNAPSKIISARAPKASSPKSLKRNPQTAPAVSSSPPSVSYQETLPFVG</sequence>
<feature type="non-terminal residue" evidence="3">
    <location>
        <position position="75"/>
    </location>
</feature>
<keyword evidence="2" id="KW-0732">Signal</keyword>
<feature type="compositionally biased region" description="Low complexity" evidence="1">
    <location>
        <begin position="55"/>
        <end position="66"/>
    </location>
</feature>
<evidence type="ECO:0000313" key="3">
    <source>
        <dbReference type="EMBL" id="OMJ10784.1"/>
    </source>
</evidence>
<name>A0A1R1X817_9FUNG</name>
<feature type="compositionally biased region" description="Low complexity" evidence="1">
    <location>
        <begin position="36"/>
        <end position="46"/>
    </location>
</feature>
<dbReference type="EMBL" id="LSSN01004843">
    <property type="protein sequence ID" value="OMJ10784.1"/>
    <property type="molecule type" value="Genomic_DNA"/>
</dbReference>
<protein>
    <submittedName>
        <fullName evidence="3">Uncharacterized protein</fullName>
    </submittedName>
</protein>